<organism evidence="8 9">
    <name type="scientific">Candidatus Manganitrophus noduliformans</name>
    <dbReference type="NCBI Taxonomy" id="2606439"/>
    <lineage>
        <taxon>Bacteria</taxon>
        <taxon>Pseudomonadati</taxon>
        <taxon>Nitrospirota</taxon>
        <taxon>Nitrospiria</taxon>
        <taxon>Candidatus Troglogloeales</taxon>
        <taxon>Candidatus Manganitrophaceae</taxon>
        <taxon>Candidatus Manganitrophus</taxon>
    </lineage>
</organism>
<dbReference type="Proteomes" id="UP000534783">
    <property type="component" value="Unassembled WGS sequence"/>
</dbReference>
<evidence type="ECO:0000256" key="5">
    <source>
        <dbReference type="ARBA" id="ARBA00023274"/>
    </source>
</evidence>
<dbReference type="InterPro" id="IPR013025">
    <property type="entry name" value="Ribosomal_uL23-like"/>
</dbReference>
<keyword evidence="2 6" id="KW-0699">rRNA-binding</keyword>
<dbReference type="Pfam" id="PF00276">
    <property type="entry name" value="Ribosomal_L23"/>
    <property type="match status" value="1"/>
</dbReference>
<dbReference type="InterPro" id="IPR001014">
    <property type="entry name" value="Ribosomal_uL23_CS"/>
</dbReference>
<evidence type="ECO:0000256" key="4">
    <source>
        <dbReference type="ARBA" id="ARBA00022980"/>
    </source>
</evidence>
<dbReference type="InterPro" id="IPR012678">
    <property type="entry name" value="Ribosomal_uL23/eL15/eS24_sf"/>
</dbReference>
<proteinExistence type="inferred from homology"/>
<comment type="subunit">
    <text evidence="6">Part of the 50S ribosomal subunit. Contacts protein L29, and trigger factor when it is bound to the ribosome.</text>
</comment>
<keyword evidence="5 6" id="KW-0687">Ribonucleoprotein</keyword>
<sequence length="94" mass="10949">MNRHDIIIRPVLTEKSTQLREAQNKYCFAIRRNANKSEVKRAVEDTLNVKVKDVRIVNMPGKEKRLGRFVGKRPDWKKAIVTLKEGEKLTLFEG</sequence>
<dbReference type="RefSeq" id="WP_168059407.1">
    <property type="nucleotide sequence ID" value="NZ_VTOW01000002.1"/>
</dbReference>
<dbReference type="GO" id="GO:0019843">
    <property type="term" value="F:rRNA binding"/>
    <property type="evidence" value="ECO:0007669"/>
    <property type="project" value="UniProtKB-UniRule"/>
</dbReference>
<evidence type="ECO:0000313" key="8">
    <source>
        <dbReference type="EMBL" id="NKE71066.1"/>
    </source>
</evidence>
<evidence type="ECO:0000256" key="6">
    <source>
        <dbReference type="HAMAP-Rule" id="MF_01369"/>
    </source>
</evidence>
<evidence type="ECO:0000256" key="7">
    <source>
        <dbReference type="RuleBase" id="RU003934"/>
    </source>
</evidence>
<protein>
    <recommendedName>
        <fullName evidence="6">Large ribosomal subunit protein uL23</fullName>
    </recommendedName>
</protein>
<dbReference type="SUPFAM" id="SSF54189">
    <property type="entry name" value="Ribosomal proteins S24e, L23 and L15e"/>
    <property type="match status" value="1"/>
</dbReference>
<reference evidence="8 9" key="1">
    <citation type="journal article" date="2020" name="Nature">
        <title>Bacterial chemolithoautotrophy via manganese oxidation.</title>
        <authorList>
            <person name="Yu H."/>
            <person name="Leadbetter J.R."/>
        </authorList>
    </citation>
    <scope>NUCLEOTIDE SEQUENCE [LARGE SCALE GENOMIC DNA]</scope>
    <source>
        <strain evidence="8 9">Mn-1</strain>
    </source>
</reference>
<dbReference type="AlphaFoldDB" id="A0A7X6IAT7"/>
<dbReference type="EMBL" id="VTOW01000002">
    <property type="protein sequence ID" value="NKE71066.1"/>
    <property type="molecule type" value="Genomic_DNA"/>
</dbReference>
<dbReference type="InterPro" id="IPR012677">
    <property type="entry name" value="Nucleotide-bd_a/b_plait_sf"/>
</dbReference>
<dbReference type="GO" id="GO:1990904">
    <property type="term" value="C:ribonucleoprotein complex"/>
    <property type="evidence" value="ECO:0007669"/>
    <property type="project" value="UniProtKB-KW"/>
</dbReference>
<comment type="caution">
    <text evidence="8">The sequence shown here is derived from an EMBL/GenBank/DDBJ whole genome shotgun (WGS) entry which is preliminary data.</text>
</comment>
<dbReference type="GO" id="GO:0006412">
    <property type="term" value="P:translation"/>
    <property type="evidence" value="ECO:0007669"/>
    <property type="project" value="UniProtKB-UniRule"/>
</dbReference>
<accession>A0A7X6IAT7</accession>
<dbReference type="FunFam" id="3.30.70.330:FF:000001">
    <property type="entry name" value="50S ribosomal protein L23"/>
    <property type="match status" value="1"/>
</dbReference>
<keyword evidence="9" id="KW-1185">Reference proteome</keyword>
<name>A0A7X6IAT7_9BACT</name>
<keyword evidence="4 6" id="KW-0689">Ribosomal protein</keyword>
<evidence type="ECO:0000256" key="3">
    <source>
        <dbReference type="ARBA" id="ARBA00022884"/>
    </source>
</evidence>
<evidence type="ECO:0000256" key="2">
    <source>
        <dbReference type="ARBA" id="ARBA00022730"/>
    </source>
</evidence>
<keyword evidence="3 6" id="KW-0694">RNA-binding</keyword>
<dbReference type="NCBIfam" id="NF004366">
    <property type="entry name" value="PRK05738.3-2"/>
    <property type="match status" value="1"/>
</dbReference>
<comment type="function">
    <text evidence="6">One of the early assembly proteins it binds 23S rRNA. One of the proteins that surrounds the polypeptide exit tunnel on the outside of the ribosome. Forms the main docking site for trigger factor binding to the ribosome.</text>
</comment>
<dbReference type="HAMAP" id="MF_01369_B">
    <property type="entry name" value="Ribosomal_uL23_B"/>
    <property type="match status" value="1"/>
</dbReference>
<dbReference type="NCBIfam" id="NF004359">
    <property type="entry name" value="PRK05738.1-3"/>
    <property type="match status" value="1"/>
</dbReference>
<dbReference type="PANTHER" id="PTHR11620">
    <property type="entry name" value="60S RIBOSOMAL PROTEIN L23A"/>
    <property type="match status" value="1"/>
</dbReference>
<dbReference type="PROSITE" id="PS00050">
    <property type="entry name" value="RIBOSOMAL_L23"/>
    <property type="match status" value="1"/>
</dbReference>
<dbReference type="GO" id="GO:0005840">
    <property type="term" value="C:ribosome"/>
    <property type="evidence" value="ECO:0007669"/>
    <property type="project" value="UniProtKB-KW"/>
</dbReference>
<dbReference type="NCBIfam" id="NF004363">
    <property type="entry name" value="PRK05738.2-4"/>
    <property type="match status" value="1"/>
</dbReference>
<dbReference type="Gene3D" id="3.30.70.330">
    <property type="match status" value="1"/>
</dbReference>
<gene>
    <name evidence="6" type="primary">rplW</name>
    <name evidence="8" type="ORF">MNODULE_09975</name>
</gene>
<evidence type="ECO:0000313" key="9">
    <source>
        <dbReference type="Proteomes" id="UP000534783"/>
    </source>
</evidence>
<comment type="similarity">
    <text evidence="1 6 7">Belongs to the universal ribosomal protein uL23 family.</text>
</comment>
<dbReference type="GO" id="GO:0003735">
    <property type="term" value="F:structural constituent of ribosome"/>
    <property type="evidence" value="ECO:0007669"/>
    <property type="project" value="InterPro"/>
</dbReference>
<evidence type="ECO:0000256" key="1">
    <source>
        <dbReference type="ARBA" id="ARBA00006700"/>
    </source>
</evidence>